<comment type="function">
    <text evidence="1 7">RNaseP catalyzes the removal of the 5'-leader sequence from pre-tRNA to produce the mature 5'-terminus. It can also cleave other RNA substrates such as 4.5S RNA. The protein component plays an auxiliary but essential role in vivo by binding to the 5'-leader sequence and broadening the substrate specificity of the ribozyme.</text>
</comment>
<keyword evidence="6 7" id="KW-0694">RNA-binding</keyword>
<dbReference type="SUPFAM" id="SSF54211">
    <property type="entry name" value="Ribosomal protein S5 domain 2-like"/>
    <property type="match status" value="1"/>
</dbReference>
<comment type="catalytic activity">
    <reaction evidence="7">
        <text>Endonucleolytic cleavage of RNA, removing 5'-extranucleotides from tRNA precursor.</text>
        <dbReference type="EC" id="3.1.26.5"/>
    </reaction>
</comment>
<evidence type="ECO:0000256" key="3">
    <source>
        <dbReference type="ARBA" id="ARBA00022722"/>
    </source>
</evidence>
<dbReference type="PROSITE" id="PS00648">
    <property type="entry name" value="RIBONUCLEASE_P"/>
    <property type="match status" value="1"/>
</dbReference>
<dbReference type="GO" id="GO:0004526">
    <property type="term" value="F:ribonuclease P activity"/>
    <property type="evidence" value="ECO:0007669"/>
    <property type="project" value="UniProtKB-UniRule"/>
</dbReference>
<evidence type="ECO:0000313" key="10">
    <source>
        <dbReference type="Proteomes" id="UP000683507"/>
    </source>
</evidence>
<evidence type="ECO:0000256" key="7">
    <source>
        <dbReference type="HAMAP-Rule" id="MF_00227"/>
    </source>
</evidence>
<dbReference type="PANTHER" id="PTHR33992:SF1">
    <property type="entry name" value="RIBONUCLEASE P PROTEIN COMPONENT"/>
    <property type="match status" value="1"/>
</dbReference>
<keyword evidence="10" id="KW-1185">Reference proteome</keyword>
<dbReference type="AlphaFoldDB" id="A0A916JPS0"/>
<dbReference type="InterPro" id="IPR000100">
    <property type="entry name" value="RNase_P"/>
</dbReference>
<dbReference type="HAMAP" id="MF_00227">
    <property type="entry name" value="RNase_P"/>
    <property type="match status" value="1"/>
</dbReference>
<dbReference type="GO" id="GO:0000049">
    <property type="term" value="F:tRNA binding"/>
    <property type="evidence" value="ECO:0007669"/>
    <property type="project" value="UniProtKB-UniRule"/>
</dbReference>
<dbReference type="EC" id="3.1.26.5" evidence="7 8"/>
<dbReference type="Gene3D" id="3.30.230.10">
    <property type="match status" value="1"/>
</dbReference>
<reference evidence="9" key="1">
    <citation type="submission" date="2021-04" db="EMBL/GenBank/DDBJ databases">
        <authorList>
            <person name="Rodrigo-Torres L."/>
            <person name="Arahal R. D."/>
            <person name="Lucena T."/>
        </authorList>
    </citation>
    <scope>NUCLEOTIDE SEQUENCE</scope>
    <source>
        <strain evidence="9">AS29M-1</strain>
    </source>
</reference>
<organism evidence="9 10">
    <name type="scientific">Parvicella tangerina</name>
    <dbReference type="NCBI Taxonomy" id="2829795"/>
    <lineage>
        <taxon>Bacteria</taxon>
        <taxon>Pseudomonadati</taxon>
        <taxon>Bacteroidota</taxon>
        <taxon>Flavobacteriia</taxon>
        <taxon>Flavobacteriales</taxon>
        <taxon>Parvicellaceae</taxon>
        <taxon>Parvicella</taxon>
    </lineage>
</organism>
<comment type="subunit">
    <text evidence="7">Consists of a catalytic RNA component (M1 or rnpB) and a protein subunit.</text>
</comment>
<dbReference type="EMBL" id="OU015584">
    <property type="protein sequence ID" value="CAG5085891.1"/>
    <property type="molecule type" value="Genomic_DNA"/>
</dbReference>
<keyword evidence="5 7" id="KW-0378">Hydrolase</keyword>
<dbReference type="InterPro" id="IPR014721">
    <property type="entry name" value="Ribsml_uS5_D2-typ_fold_subgr"/>
</dbReference>
<dbReference type="RefSeq" id="WP_258543120.1">
    <property type="nucleotide sequence ID" value="NZ_OU015584.1"/>
</dbReference>
<keyword evidence="4 7" id="KW-0255">Endonuclease</keyword>
<sequence>MNFKFPKSERLSSETEITNLFGSTQKFTLYPFKVQWEQNNHTVNKLLISCPKRKFKKAVDRNLIKRRMREAYRLNKHTLLEYCQTTNKFYNIAIIFIGNEILDSDVIHKKLSQSLDKLKEELLDHE</sequence>
<dbReference type="KEGG" id="ptan:CRYO30217_02923"/>
<gene>
    <name evidence="7 9" type="primary">rnpA</name>
    <name evidence="9" type="ORF">CRYO30217_02923</name>
</gene>
<dbReference type="PANTHER" id="PTHR33992">
    <property type="entry name" value="RIBONUCLEASE P PROTEIN COMPONENT"/>
    <property type="match status" value="1"/>
</dbReference>
<dbReference type="GO" id="GO:0030677">
    <property type="term" value="C:ribonuclease P complex"/>
    <property type="evidence" value="ECO:0007669"/>
    <property type="project" value="TreeGrafter"/>
</dbReference>
<dbReference type="NCBIfam" id="TIGR00188">
    <property type="entry name" value="rnpA"/>
    <property type="match status" value="1"/>
</dbReference>
<evidence type="ECO:0000256" key="5">
    <source>
        <dbReference type="ARBA" id="ARBA00022801"/>
    </source>
</evidence>
<evidence type="ECO:0000256" key="4">
    <source>
        <dbReference type="ARBA" id="ARBA00022759"/>
    </source>
</evidence>
<evidence type="ECO:0000256" key="2">
    <source>
        <dbReference type="ARBA" id="ARBA00022694"/>
    </source>
</evidence>
<evidence type="ECO:0000256" key="8">
    <source>
        <dbReference type="NCBIfam" id="TIGR00188"/>
    </source>
</evidence>
<proteinExistence type="inferred from homology"/>
<dbReference type="GO" id="GO:0042781">
    <property type="term" value="F:3'-tRNA processing endoribonuclease activity"/>
    <property type="evidence" value="ECO:0007669"/>
    <property type="project" value="TreeGrafter"/>
</dbReference>
<keyword evidence="3 7" id="KW-0540">Nuclease</keyword>
<evidence type="ECO:0000256" key="1">
    <source>
        <dbReference type="ARBA" id="ARBA00002663"/>
    </source>
</evidence>
<dbReference type="Proteomes" id="UP000683507">
    <property type="component" value="Chromosome"/>
</dbReference>
<protein>
    <recommendedName>
        <fullName evidence="7 8">Ribonuclease P protein component</fullName>
        <shortName evidence="7">RNase P protein</shortName>
        <shortName evidence="7">RNaseP protein</shortName>
        <ecNumber evidence="7 8">3.1.26.5</ecNumber>
    </recommendedName>
    <alternativeName>
        <fullName evidence="7">Protein C5</fullName>
    </alternativeName>
</protein>
<evidence type="ECO:0000313" key="9">
    <source>
        <dbReference type="EMBL" id="CAG5085891.1"/>
    </source>
</evidence>
<accession>A0A916JPS0</accession>
<evidence type="ECO:0000256" key="6">
    <source>
        <dbReference type="ARBA" id="ARBA00022884"/>
    </source>
</evidence>
<dbReference type="GO" id="GO:0001682">
    <property type="term" value="P:tRNA 5'-leader removal"/>
    <property type="evidence" value="ECO:0007669"/>
    <property type="project" value="UniProtKB-UniRule"/>
</dbReference>
<dbReference type="InterPro" id="IPR020539">
    <property type="entry name" value="RNase_P_CS"/>
</dbReference>
<dbReference type="Pfam" id="PF00825">
    <property type="entry name" value="Ribonuclease_P"/>
    <property type="match status" value="1"/>
</dbReference>
<comment type="similarity">
    <text evidence="7">Belongs to the RnpA family.</text>
</comment>
<keyword evidence="2 7" id="KW-0819">tRNA processing</keyword>
<dbReference type="InterPro" id="IPR020568">
    <property type="entry name" value="Ribosomal_Su5_D2-typ_SF"/>
</dbReference>
<name>A0A916JPS0_9FLAO</name>